<comment type="similarity">
    <text evidence="1">Belongs to the carbohydrate kinase PfkB family.</text>
</comment>
<evidence type="ECO:0000256" key="2">
    <source>
        <dbReference type="ARBA" id="ARBA00022679"/>
    </source>
</evidence>
<dbReference type="AlphaFoldDB" id="A0A3B0UYX8"/>
<dbReference type="EMBL" id="UOEZ01000035">
    <property type="protein sequence ID" value="VAW36001.1"/>
    <property type="molecule type" value="Genomic_DNA"/>
</dbReference>
<dbReference type="InterPro" id="IPR002173">
    <property type="entry name" value="Carboh/pur_kinase_PfkB_CS"/>
</dbReference>
<dbReference type="EC" id="2.7.1.15" evidence="5"/>
<dbReference type="PANTHER" id="PTHR42774">
    <property type="entry name" value="PHOSPHOTRANSFERASE SYSTEM TRANSPORT PROTEIN"/>
    <property type="match status" value="1"/>
</dbReference>
<dbReference type="Gene3D" id="3.40.1190.20">
    <property type="match status" value="1"/>
</dbReference>
<gene>
    <name evidence="5" type="ORF">MNBD_DELTA02-313</name>
</gene>
<dbReference type="SUPFAM" id="SSF53613">
    <property type="entry name" value="Ribokinase-like"/>
    <property type="match status" value="1"/>
</dbReference>
<protein>
    <submittedName>
        <fullName evidence="5">Ribokinase</fullName>
        <ecNumber evidence="5">2.7.1.15</ecNumber>
    </submittedName>
</protein>
<dbReference type="InterPro" id="IPR052562">
    <property type="entry name" value="Ketohexokinase-related"/>
</dbReference>
<keyword evidence="3 5" id="KW-0418">Kinase</keyword>
<evidence type="ECO:0000256" key="3">
    <source>
        <dbReference type="ARBA" id="ARBA00022777"/>
    </source>
</evidence>
<keyword evidence="2 5" id="KW-0808">Transferase</keyword>
<evidence type="ECO:0000259" key="4">
    <source>
        <dbReference type="Pfam" id="PF00294"/>
    </source>
</evidence>
<dbReference type="InterPro" id="IPR011611">
    <property type="entry name" value="PfkB_dom"/>
</dbReference>
<dbReference type="PANTHER" id="PTHR42774:SF3">
    <property type="entry name" value="KETOHEXOKINASE"/>
    <property type="match status" value="1"/>
</dbReference>
<dbReference type="PROSITE" id="PS00584">
    <property type="entry name" value="PFKB_KINASES_2"/>
    <property type="match status" value="1"/>
</dbReference>
<sequence>MARRSKQNIKAAGRAVAGLGQCSLDNIALTDGFPQEDSKPEASVLLTQGGGPVATALVTLARLGVKTSFMGIVGDDDAGRAIKKELKAEGVSTAGLVTRKDSSSQRAFIIVNTKTASRTVIWQRASGAPLAPAEIRPALIKTAKLLLLDGLMEDASLAAAELAGSFNVPTLLDAGSMRPGMIELIKISDYVVASEKFASALSDTPKKALKELRAIAPQAKALTVTLGKNGSITCAAGSLIARGAFKVEATDSTGAGDVFHGGFAYGILKGWPIDKTIEFASAAAALKCRKAGGRTGIPTPAQTQRLIKEQAI</sequence>
<dbReference type="InterPro" id="IPR002139">
    <property type="entry name" value="Ribo/fructo_kinase"/>
</dbReference>
<dbReference type="InterPro" id="IPR029056">
    <property type="entry name" value="Ribokinase-like"/>
</dbReference>
<feature type="domain" description="Carbohydrate kinase PfkB" evidence="4">
    <location>
        <begin position="19"/>
        <end position="299"/>
    </location>
</feature>
<dbReference type="PRINTS" id="PR00990">
    <property type="entry name" value="RIBOKINASE"/>
</dbReference>
<accession>A0A3B0UYX8</accession>
<reference evidence="5" key="1">
    <citation type="submission" date="2018-06" db="EMBL/GenBank/DDBJ databases">
        <authorList>
            <person name="Zhirakovskaya E."/>
        </authorList>
    </citation>
    <scope>NUCLEOTIDE SEQUENCE</scope>
</reference>
<name>A0A3B0UYX8_9ZZZZ</name>
<evidence type="ECO:0000313" key="5">
    <source>
        <dbReference type="EMBL" id="VAW36001.1"/>
    </source>
</evidence>
<proteinExistence type="inferred from homology"/>
<organism evidence="5">
    <name type="scientific">hydrothermal vent metagenome</name>
    <dbReference type="NCBI Taxonomy" id="652676"/>
    <lineage>
        <taxon>unclassified sequences</taxon>
        <taxon>metagenomes</taxon>
        <taxon>ecological metagenomes</taxon>
    </lineage>
</organism>
<dbReference type="Pfam" id="PF00294">
    <property type="entry name" value="PfkB"/>
    <property type="match status" value="1"/>
</dbReference>
<dbReference type="GO" id="GO:0004747">
    <property type="term" value="F:ribokinase activity"/>
    <property type="evidence" value="ECO:0007669"/>
    <property type="project" value="UniProtKB-EC"/>
</dbReference>
<evidence type="ECO:0000256" key="1">
    <source>
        <dbReference type="ARBA" id="ARBA00010688"/>
    </source>
</evidence>